<comment type="caution">
    <text evidence="2">The sequence shown here is derived from an EMBL/GenBank/DDBJ whole genome shotgun (WGS) entry which is preliminary data.</text>
</comment>
<organism evidence="2 3">
    <name type="scientific">Dillenia turbinata</name>
    <dbReference type="NCBI Taxonomy" id="194707"/>
    <lineage>
        <taxon>Eukaryota</taxon>
        <taxon>Viridiplantae</taxon>
        <taxon>Streptophyta</taxon>
        <taxon>Embryophyta</taxon>
        <taxon>Tracheophyta</taxon>
        <taxon>Spermatophyta</taxon>
        <taxon>Magnoliopsida</taxon>
        <taxon>eudicotyledons</taxon>
        <taxon>Gunneridae</taxon>
        <taxon>Pentapetalae</taxon>
        <taxon>Dilleniales</taxon>
        <taxon>Dilleniaceae</taxon>
        <taxon>Dillenia</taxon>
    </lineage>
</organism>
<name>A0AAN8WD45_9MAGN</name>
<keyword evidence="3" id="KW-1185">Reference proteome</keyword>
<dbReference type="AlphaFoldDB" id="A0AAN8WD45"/>
<evidence type="ECO:0000313" key="3">
    <source>
        <dbReference type="Proteomes" id="UP001370490"/>
    </source>
</evidence>
<dbReference type="InterPro" id="IPR008581">
    <property type="entry name" value="DUF863_pln"/>
</dbReference>
<feature type="region of interest" description="Disordered" evidence="1">
    <location>
        <begin position="489"/>
        <end position="540"/>
    </location>
</feature>
<feature type="compositionally biased region" description="Polar residues" evidence="1">
    <location>
        <begin position="489"/>
        <end position="513"/>
    </location>
</feature>
<gene>
    <name evidence="2" type="ORF">RJ641_001072</name>
</gene>
<evidence type="ECO:0000313" key="2">
    <source>
        <dbReference type="EMBL" id="KAK6947599.1"/>
    </source>
</evidence>
<feature type="non-terminal residue" evidence="2">
    <location>
        <position position="694"/>
    </location>
</feature>
<dbReference type="PANTHER" id="PTHR33167:SF29">
    <property type="entry name" value="T28K15.14 PROTEIN"/>
    <property type="match status" value="1"/>
</dbReference>
<dbReference type="PANTHER" id="PTHR33167">
    <property type="entry name" value="TRANSCRIPTION FACTOR, PUTATIVE (DUF863)-RELATED"/>
    <property type="match status" value="1"/>
</dbReference>
<reference evidence="2 3" key="1">
    <citation type="submission" date="2023-12" db="EMBL/GenBank/DDBJ databases">
        <title>A high-quality genome assembly for Dillenia turbinata (Dilleniales).</title>
        <authorList>
            <person name="Chanderbali A."/>
        </authorList>
    </citation>
    <scope>NUCLEOTIDE SEQUENCE [LARGE SCALE GENOMIC DNA]</scope>
    <source>
        <strain evidence="2">LSX21</strain>
        <tissue evidence="2">Leaf</tissue>
    </source>
</reference>
<dbReference type="EMBL" id="JBAMMX010000001">
    <property type="protein sequence ID" value="KAK6947599.1"/>
    <property type="molecule type" value="Genomic_DNA"/>
</dbReference>
<sequence>MIMGRDFDIKLQRYNDSLKEVLKQTMLNQEVIFRKQVHELHRLYNIQKTLMDDLSWKESDRHSLWNTGTICRPPAKERTVIAPPMVASTKKLPEKYLRFYHQFQHGPLNLQQRPLDPEFPVDEYICHSGKNAEMKSISRDPQMGPIEVQHSFHVDNDPDDLKLSLSISDGAKTKDHESSRTWYGKNESSCSRDIIDLERSAQEMSDENADTMPLLGFVAPTPQLKDHFSSMSDPLGSTSVKKNLAPVSTLVCFLMDGKERAQGSKEQLDNMPSSGLYTGRKEHKPHKRGLLDLNTVQLDDSFCHLNDPVATCPSTSSSSGVSHGNFGKSQQGFCHCGTCCSTLDDCFDRTGNLCADKSHSSCKDVASTHDWTCRVNHNGINGSDFGLADPDLVSGPLLEHCENFKSHIDELQSENLGLSMELPDGSLQDDKGNNLDMMDANFKKSGKDNELSCPYENTSTVLEECHHKSSSTSCKSDCGADNSSSIKTMQSGTHFGDSNPTFSNGFLTNQSGTHVAENPLDGQDLRSSDSSKSTNQCDHKKGPAEVDVLIQMAAEALVHISLESCTPQNEIQIKETQQPQYSSDSYESIALRQPEMSADDYAVSSKPFEVCETEKRDSGPKLRRGRRLKDFQRDILPGLASLARHEICEDINIMEGVIRSREYRRLRSRISVGENWSAPLAGINIEDEFTVDHH</sequence>
<dbReference type="Proteomes" id="UP001370490">
    <property type="component" value="Unassembled WGS sequence"/>
</dbReference>
<feature type="region of interest" description="Disordered" evidence="1">
    <location>
        <begin position="263"/>
        <end position="283"/>
    </location>
</feature>
<dbReference type="Pfam" id="PF05904">
    <property type="entry name" value="DUF863"/>
    <property type="match status" value="1"/>
</dbReference>
<evidence type="ECO:0000256" key="1">
    <source>
        <dbReference type="SAM" id="MobiDB-lite"/>
    </source>
</evidence>
<proteinExistence type="predicted"/>
<protein>
    <submittedName>
        <fullName evidence="2">Uncharacterized protein</fullName>
    </submittedName>
</protein>
<accession>A0AAN8WD45</accession>